<protein>
    <submittedName>
        <fullName evidence="2">Metabotropic glutamate receptor</fullName>
    </submittedName>
</protein>
<reference evidence="2 3" key="1">
    <citation type="submission" date="2019-05" db="EMBL/GenBank/DDBJ databases">
        <title>Another draft genome of Portunus trituberculatus and its Hox gene families provides insights of decapod evolution.</title>
        <authorList>
            <person name="Jeong J.-H."/>
            <person name="Song I."/>
            <person name="Kim S."/>
            <person name="Choi T."/>
            <person name="Kim D."/>
            <person name="Ryu S."/>
            <person name="Kim W."/>
        </authorList>
    </citation>
    <scope>NUCLEOTIDE SEQUENCE [LARGE SCALE GENOMIC DNA]</scope>
    <source>
        <tissue evidence="2">Muscle</tissue>
    </source>
</reference>
<dbReference type="OrthoDB" id="6366218at2759"/>
<organism evidence="2 3">
    <name type="scientific">Portunus trituberculatus</name>
    <name type="common">Swimming crab</name>
    <name type="synonym">Neptunus trituberculatus</name>
    <dbReference type="NCBI Taxonomy" id="210409"/>
    <lineage>
        <taxon>Eukaryota</taxon>
        <taxon>Metazoa</taxon>
        <taxon>Ecdysozoa</taxon>
        <taxon>Arthropoda</taxon>
        <taxon>Crustacea</taxon>
        <taxon>Multicrustacea</taxon>
        <taxon>Malacostraca</taxon>
        <taxon>Eumalacostraca</taxon>
        <taxon>Eucarida</taxon>
        <taxon>Decapoda</taxon>
        <taxon>Pleocyemata</taxon>
        <taxon>Brachyura</taxon>
        <taxon>Eubrachyura</taxon>
        <taxon>Portunoidea</taxon>
        <taxon>Portunidae</taxon>
        <taxon>Portuninae</taxon>
        <taxon>Portunus</taxon>
    </lineage>
</organism>
<gene>
    <name evidence="2" type="primary">mGluR_3</name>
    <name evidence="2" type="ORF">E2C01_022969</name>
</gene>
<dbReference type="SUPFAM" id="SSF53822">
    <property type="entry name" value="Periplasmic binding protein-like I"/>
    <property type="match status" value="1"/>
</dbReference>
<name>A0A5B7E6T3_PORTR</name>
<evidence type="ECO:0000313" key="2">
    <source>
        <dbReference type="EMBL" id="MPC29722.1"/>
    </source>
</evidence>
<keyword evidence="3" id="KW-1185">Reference proteome</keyword>
<proteinExistence type="predicted"/>
<dbReference type="Proteomes" id="UP000324222">
    <property type="component" value="Unassembled WGS sequence"/>
</dbReference>
<comment type="caution">
    <text evidence="2">The sequence shown here is derived from an EMBL/GenBank/DDBJ whole genome shotgun (WGS) entry which is preliminary data.</text>
</comment>
<sequence>MVEQLIEKAAGGARGLALFLTLEDTRVLLRAVQRAVVTSRLLRHQLVLLAPSTWGNNKEMLQEFEGDLGGVLVLRDGQRDVRDFIAHYRLLTPEKNTRNPWFTQYWRQVSGTGTKA</sequence>
<dbReference type="PANTHER" id="PTHR24060">
    <property type="entry name" value="METABOTROPIC GLUTAMATE RECEPTOR"/>
    <property type="match status" value="1"/>
</dbReference>
<evidence type="ECO:0000313" key="3">
    <source>
        <dbReference type="Proteomes" id="UP000324222"/>
    </source>
</evidence>
<evidence type="ECO:0000256" key="1">
    <source>
        <dbReference type="ARBA" id="ARBA00023180"/>
    </source>
</evidence>
<dbReference type="AlphaFoldDB" id="A0A5B7E6T3"/>
<accession>A0A5B7E6T3</accession>
<keyword evidence="1" id="KW-0325">Glycoprotein</keyword>
<dbReference type="InterPro" id="IPR028082">
    <property type="entry name" value="Peripla_BP_I"/>
</dbReference>
<keyword evidence="2" id="KW-0675">Receptor</keyword>
<dbReference type="InterPro" id="IPR050726">
    <property type="entry name" value="mGluR"/>
</dbReference>
<dbReference type="EMBL" id="VSRR010002124">
    <property type="protein sequence ID" value="MPC29722.1"/>
    <property type="molecule type" value="Genomic_DNA"/>
</dbReference>
<dbReference type="Gene3D" id="3.40.50.2300">
    <property type="match status" value="1"/>
</dbReference>